<dbReference type="Proteomes" id="UP000240527">
    <property type="component" value="Chromosome"/>
</dbReference>
<reference evidence="5 6" key="1">
    <citation type="journal article" date="2015" name="Biotechnol. Bioeng.">
        <title>Genome sequence and phenotypic characterization of Caulobacter segnis.</title>
        <authorList>
            <person name="Patel S."/>
            <person name="Fletcher B."/>
            <person name="Scott D.C."/>
            <person name="Ely B."/>
        </authorList>
    </citation>
    <scope>NUCLEOTIDE SEQUENCE [LARGE SCALE GENOMIC DNA]</scope>
    <source>
        <strain evidence="5 6">TK0059</strain>
    </source>
</reference>
<dbReference type="InterPro" id="IPR050179">
    <property type="entry name" value="Trans_hexapeptide_repeat"/>
</dbReference>
<dbReference type="EMBL" id="CP027850">
    <property type="protein sequence ID" value="AVQ00851.1"/>
    <property type="molecule type" value="Genomic_DNA"/>
</dbReference>
<evidence type="ECO:0000313" key="6">
    <source>
        <dbReference type="Proteomes" id="UP000240527"/>
    </source>
</evidence>
<evidence type="ECO:0000256" key="4">
    <source>
        <dbReference type="ARBA" id="ARBA00023315"/>
    </source>
</evidence>
<dbReference type="PANTHER" id="PTHR43300">
    <property type="entry name" value="ACETYLTRANSFERASE"/>
    <property type="match status" value="1"/>
</dbReference>
<dbReference type="InterPro" id="IPR018357">
    <property type="entry name" value="Hexapep_transf_CS"/>
</dbReference>
<keyword evidence="3" id="KW-0677">Repeat</keyword>
<evidence type="ECO:0008006" key="7">
    <source>
        <dbReference type="Google" id="ProtNLM"/>
    </source>
</evidence>
<keyword evidence="4" id="KW-0012">Acyltransferase</keyword>
<proteinExistence type="inferred from homology"/>
<keyword evidence="2" id="KW-0808">Transferase</keyword>
<keyword evidence="6" id="KW-1185">Reference proteome</keyword>
<dbReference type="Pfam" id="PF00132">
    <property type="entry name" value="Hexapep"/>
    <property type="match status" value="1"/>
</dbReference>
<comment type="similarity">
    <text evidence="1">Belongs to the transferase hexapeptide repeat family.</text>
</comment>
<evidence type="ECO:0000256" key="3">
    <source>
        <dbReference type="ARBA" id="ARBA00022737"/>
    </source>
</evidence>
<dbReference type="RefSeq" id="WP_013077695.1">
    <property type="nucleotide sequence ID" value="NZ_CP027850.1"/>
</dbReference>
<protein>
    <recommendedName>
        <fullName evidence="7">Acetyltransferase</fullName>
    </recommendedName>
</protein>
<evidence type="ECO:0000256" key="1">
    <source>
        <dbReference type="ARBA" id="ARBA00007274"/>
    </source>
</evidence>
<dbReference type="Gene3D" id="2.160.10.10">
    <property type="entry name" value="Hexapeptide repeat proteins"/>
    <property type="match status" value="1"/>
</dbReference>
<dbReference type="InterPro" id="IPR001451">
    <property type="entry name" value="Hexapep"/>
</dbReference>
<evidence type="ECO:0000256" key="2">
    <source>
        <dbReference type="ARBA" id="ARBA00022679"/>
    </source>
</evidence>
<sequence length="202" mass="22567">MLRRLIYLFGFKRAIRGVYVEENVQLDRCEFIGPVRIGYRSYANFSLFRNVSVGRYCSIGRRCTLGAAKHHIVGLTTSPFGAPSGFESDVQTKIGNDVWIGDNVVVVAGVEVGDGAIIGAGSIVTHDVPPYTIVAGVPARPLRPRFDEDVVSELTRIAWWRFGDAPVEMFRDASIIEFISRFQVNGHSPLEEHHGIYRRPIF</sequence>
<organism evidence="5 6">
    <name type="scientific">Caulobacter segnis</name>
    <dbReference type="NCBI Taxonomy" id="88688"/>
    <lineage>
        <taxon>Bacteria</taxon>
        <taxon>Pseudomonadati</taxon>
        <taxon>Pseudomonadota</taxon>
        <taxon>Alphaproteobacteria</taxon>
        <taxon>Caulobacterales</taxon>
        <taxon>Caulobacteraceae</taxon>
        <taxon>Caulobacter</taxon>
    </lineage>
</organism>
<dbReference type="PANTHER" id="PTHR43300:SF11">
    <property type="entry name" value="ACETYLTRANSFERASE RV3034C-RELATED"/>
    <property type="match status" value="1"/>
</dbReference>
<accession>A0ABN5IPE5</accession>
<evidence type="ECO:0000313" key="5">
    <source>
        <dbReference type="EMBL" id="AVQ00851.1"/>
    </source>
</evidence>
<gene>
    <name evidence="5" type="ORF">B7G68_02620</name>
</gene>
<dbReference type="SUPFAM" id="SSF51161">
    <property type="entry name" value="Trimeric LpxA-like enzymes"/>
    <property type="match status" value="1"/>
</dbReference>
<dbReference type="InterPro" id="IPR011004">
    <property type="entry name" value="Trimer_LpxA-like_sf"/>
</dbReference>
<dbReference type="PROSITE" id="PS00101">
    <property type="entry name" value="HEXAPEP_TRANSFERASES"/>
    <property type="match status" value="1"/>
</dbReference>
<name>A0ABN5IPE5_9CAUL</name>